<reference evidence="2" key="1">
    <citation type="submission" date="2022-11" db="UniProtKB">
        <authorList>
            <consortium name="WormBaseParasite"/>
        </authorList>
    </citation>
    <scope>IDENTIFICATION</scope>
</reference>
<proteinExistence type="predicted"/>
<name>A0A914V4Y7_9BILA</name>
<organism evidence="1 2">
    <name type="scientific">Plectus sambesii</name>
    <dbReference type="NCBI Taxonomy" id="2011161"/>
    <lineage>
        <taxon>Eukaryota</taxon>
        <taxon>Metazoa</taxon>
        <taxon>Ecdysozoa</taxon>
        <taxon>Nematoda</taxon>
        <taxon>Chromadorea</taxon>
        <taxon>Plectida</taxon>
        <taxon>Plectina</taxon>
        <taxon>Plectoidea</taxon>
        <taxon>Plectidae</taxon>
        <taxon>Plectus</taxon>
    </lineage>
</organism>
<keyword evidence="1" id="KW-1185">Reference proteome</keyword>
<evidence type="ECO:0000313" key="2">
    <source>
        <dbReference type="WBParaSite" id="PSAMB.scaffold1523size30461.g13608.t1"/>
    </source>
</evidence>
<evidence type="ECO:0000313" key="1">
    <source>
        <dbReference type="Proteomes" id="UP000887566"/>
    </source>
</evidence>
<accession>A0A914V4Y7</accession>
<dbReference type="WBParaSite" id="PSAMB.scaffold1523size30461.g13608.t1">
    <property type="protein sequence ID" value="PSAMB.scaffold1523size30461.g13608.t1"/>
    <property type="gene ID" value="PSAMB.scaffold1523size30461.g13608"/>
</dbReference>
<protein>
    <submittedName>
        <fullName evidence="2">Uncharacterized protein</fullName>
    </submittedName>
</protein>
<dbReference type="Proteomes" id="UP000887566">
    <property type="component" value="Unplaced"/>
</dbReference>
<sequence>MRNLVGIIAVIVITINAATAVDYFGVKLGTLRNTSFGLTGDVWLVNGTAVQITNLNLNPAREKLDLSFYFSTAEEVAKGEQIYQILNSPNGQYAKPIGVSLDGGFQNARLVVTIPNNYKKWAFFGVVAEDKWVVSEIITRPLRQGPSGAVFSNAPECPQRALWRVPEYGPPSIE</sequence>
<dbReference type="AlphaFoldDB" id="A0A914V4Y7"/>